<reference evidence="1 2" key="1">
    <citation type="submission" date="2019-01" db="EMBL/GenBank/DDBJ databases">
        <title>Geovibrio thiophilus DSM 11263, complete genome.</title>
        <authorList>
            <person name="Spring S."/>
            <person name="Bunk B."/>
            <person name="Sproer C."/>
        </authorList>
    </citation>
    <scope>NUCLEOTIDE SEQUENCE [LARGE SCALE GENOMIC DNA]</scope>
    <source>
        <strain evidence="1 2">DSM 11263</strain>
    </source>
</reference>
<evidence type="ECO:0000313" key="2">
    <source>
        <dbReference type="Proteomes" id="UP000287502"/>
    </source>
</evidence>
<accession>A0A3R5UZV6</accession>
<proteinExistence type="predicted"/>
<dbReference type="Proteomes" id="UP000287502">
    <property type="component" value="Chromosome"/>
</dbReference>
<dbReference type="AlphaFoldDB" id="A0A3R5UZV6"/>
<protein>
    <submittedName>
        <fullName evidence="1">Uncharacterized protein</fullName>
    </submittedName>
</protein>
<dbReference type="RefSeq" id="WP_128465586.1">
    <property type="nucleotide sequence ID" value="NZ_CP035108.1"/>
</dbReference>
<dbReference type="KEGG" id="gtl:EP073_02460"/>
<dbReference type="EMBL" id="CP035108">
    <property type="protein sequence ID" value="QAR32299.1"/>
    <property type="molecule type" value="Genomic_DNA"/>
</dbReference>
<dbReference type="OrthoDB" id="9804853at2"/>
<name>A0A3R5UZV6_9BACT</name>
<gene>
    <name evidence="1" type="ORF">EP073_02460</name>
</gene>
<organism evidence="1 2">
    <name type="scientific">Geovibrio thiophilus</name>
    <dbReference type="NCBI Taxonomy" id="139438"/>
    <lineage>
        <taxon>Bacteria</taxon>
        <taxon>Pseudomonadati</taxon>
        <taxon>Deferribacterota</taxon>
        <taxon>Deferribacteres</taxon>
        <taxon>Deferribacterales</taxon>
        <taxon>Geovibrionaceae</taxon>
        <taxon>Geovibrio</taxon>
    </lineage>
</organism>
<keyword evidence="2" id="KW-1185">Reference proteome</keyword>
<sequence length="77" mass="9285">MKEKALELKKEFTRMKDDWEELTEGEKLVARDRETEYERLTENMSEADLKWIENGFAAWYSEYIDVETKIFIKPCEG</sequence>
<evidence type="ECO:0000313" key="1">
    <source>
        <dbReference type="EMBL" id="QAR32299.1"/>
    </source>
</evidence>